<keyword evidence="4 8" id="KW-0812">Transmembrane</keyword>
<dbReference type="CDD" id="cd06421">
    <property type="entry name" value="CESA_CelA_like"/>
    <property type="match status" value="1"/>
</dbReference>
<keyword evidence="10" id="KW-1185">Reference proteome</keyword>
<sequence>MADAEHSVLRHRGPNKDKSSSLTGGTETTLIVDQVENNVAVDNTTSAESASTVAQPQGDDTSATEVESDEEASLPPAPPNTPAEPSLPVTRDYVVVTGLNGEESLMWRAPAVAYMEGVEMIEQAKADPVTLGTLLSDMLTPLNVINTVTYLALLAVNAKSSSLTSPVTLFATAQICENLGTITEGLWKTVITLALDRNPRPSLRLLGNKVPSVDVFVVCCGEPDDVILDTVKAACKLDWPTNKFRVIVADDGDSLNLRNKVHQLQGIHTNLHYYSRVKPAIGHHGYKAGNLNSTLVDYVEKTPAGYSEYCAVFDADMMPESHILRTLIPHAIKDPNLAMVTAAQFHYNVPNDDPLNQGNTTGTCAEDGNRDRVNAAWCPGSGFVLRTAAWYDIKRFPEFSITEDLITSWYLHGKGYKIALVPGAMQWGLQPDCLLTHLKQRRRWWIGHIRDALRFNFTLNAEALNGASLIQRYAMFHHACRPYTMTITHTVNTLLTLVCLWLGGAVIGGSDVRALKQIVYCLAISRVIALVGDVKSVCSGSYLKVRRMIATGVWMGHHFSRDTLQTLLPRRLGGLRLGFGVSGVEDKPQIGVKERNIASRPALLTRLWMVHQREGILWHLALFMVTVSLVIYRVVSVLKAFTVNGQLILSDDLWFDLVRSVGFPGLALIDNVLYYLTPIFYMIDPPTMPERRETMKYDAETGLWKPLEEFKEVKYTKAS</sequence>
<evidence type="ECO:0000256" key="4">
    <source>
        <dbReference type="ARBA" id="ARBA00022692"/>
    </source>
</evidence>
<comment type="subcellular location">
    <subcellularLocation>
        <location evidence="1">Membrane</location>
        <topology evidence="1">Multi-pass membrane protein</topology>
    </subcellularLocation>
</comment>
<feature type="compositionally biased region" description="Low complexity" evidence="7">
    <location>
        <begin position="20"/>
        <end position="30"/>
    </location>
</feature>
<dbReference type="HOGENOM" id="CLU_016061_1_0_1"/>
<evidence type="ECO:0000256" key="7">
    <source>
        <dbReference type="SAM" id="MobiDB-lite"/>
    </source>
</evidence>
<keyword evidence="5 8" id="KW-1133">Transmembrane helix</keyword>
<dbReference type="STRING" id="5601.A0A0D2G4H1"/>
<evidence type="ECO:0000313" key="9">
    <source>
        <dbReference type="EMBL" id="KIW73705.1"/>
    </source>
</evidence>
<feature type="transmembrane region" description="Helical" evidence="8">
    <location>
        <begin position="661"/>
        <end position="683"/>
    </location>
</feature>
<evidence type="ECO:0008006" key="11">
    <source>
        <dbReference type="Google" id="ProtNLM"/>
    </source>
</evidence>
<dbReference type="SUPFAM" id="SSF53448">
    <property type="entry name" value="Nucleotide-diphospho-sugar transferases"/>
    <property type="match status" value="1"/>
</dbReference>
<dbReference type="PANTHER" id="PTHR43867:SF2">
    <property type="entry name" value="CELLULOSE SYNTHASE CATALYTIC SUBUNIT A [UDP-FORMING]"/>
    <property type="match status" value="1"/>
</dbReference>
<evidence type="ECO:0000256" key="1">
    <source>
        <dbReference type="ARBA" id="ARBA00004141"/>
    </source>
</evidence>
<evidence type="ECO:0000313" key="10">
    <source>
        <dbReference type="Proteomes" id="UP000054266"/>
    </source>
</evidence>
<dbReference type="InterPro" id="IPR050321">
    <property type="entry name" value="Glycosyltr_2/OpgH_subfam"/>
</dbReference>
<feature type="transmembrane region" description="Helical" evidence="8">
    <location>
        <begin position="490"/>
        <end position="508"/>
    </location>
</feature>
<feature type="region of interest" description="Disordered" evidence="7">
    <location>
        <begin position="1"/>
        <end position="89"/>
    </location>
</feature>
<dbReference type="GO" id="GO:0016757">
    <property type="term" value="F:glycosyltransferase activity"/>
    <property type="evidence" value="ECO:0007669"/>
    <property type="project" value="UniProtKB-KW"/>
</dbReference>
<dbReference type="Gene3D" id="3.90.550.10">
    <property type="entry name" value="Spore Coat Polysaccharide Biosynthesis Protein SpsA, Chain A"/>
    <property type="match status" value="1"/>
</dbReference>
<feature type="compositionally biased region" description="Basic and acidic residues" evidence="7">
    <location>
        <begin position="1"/>
        <end position="19"/>
    </location>
</feature>
<dbReference type="AlphaFoldDB" id="A0A0D2G4H1"/>
<reference evidence="9 10" key="1">
    <citation type="submission" date="2015-01" db="EMBL/GenBank/DDBJ databases">
        <title>The Genome Sequence of Capronia semiimmersa CBS27337.</title>
        <authorList>
            <consortium name="The Broad Institute Genomics Platform"/>
            <person name="Cuomo C."/>
            <person name="de Hoog S."/>
            <person name="Gorbushina A."/>
            <person name="Stielow B."/>
            <person name="Teixiera M."/>
            <person name="Abouelleil A."/>
            <person name="Chapman S.B."/>
            <person name="Priest M."/>
            <person name="Young S.K."/>
            <person name="Wortman J."/>
            <person name="Nusbaum C."/>
            <person name="Birren B."/>
        </authorList>
    </citation>
    <scope>NUCLEOTIDE SEQUENCE [LARGE SCALE GENOMIC DNA]</scope>
    <source>
        <strain evidence="9 10">CBS 27337</strain>
    </source>
</reference>
<dbReference type="InterPro" id="IPR029044">
    <property type="entry name" value="Nucleotide-diphossugar_trans"/>
</dbReference>
<evidence type="ECO:0000256" key="5">
    <source>
        <dbReference type="ARBA" id="ARBA00022989"/>
    </source>
</evidence>
<dbReference type="EMBL" id="KN846956">
    <property type="protein sequence ID" value="KIW73705.1"/>
    <property type="molecule type" value="Genomic_DNA"/>
</dbReference>
<keyword evidence="3" id="KW-0808">Transferase</keyword>
<accession>A0A0D2G4H1</accession>
<evidence type="ECO:0000256" key="3">
    <source>
        <dbReference type="ARBA" id="ARBA00022679"/>
    </source>
</evidence>
<dbReference type="Pfam" id="PF13641">
    <property type="entry name" value="Glyco_tranf_2_3"/>
    <property type="match status" value="1"/>
</dbReference>
<organism evidence="9 10">
    <name type="scientific">Phialophora macrospora</name>
    <dbReference type="NCBI Taxonomy" id="1851006"/>
    <lineage>
        <taxon>Eukaryota</taxon>
        <taxon>Fungi</taxon>
        <taxon>Dikarya</taxon>
        <taxon>Ascomycota</taxon>
        <taxon>Pezizomycotina</taxon>
        <taxon>Eurotiomycetes</taxon>
        <taxon>Chaetothyriomycetidae</taxon>
        <taxon>Chaetothyriales</taxon>
        <taxon>Herpotrichiellaceae</taxon>
        <taxon>Phialophora</taxon>
    </lineage>
</organism>
<name>A0A0D2G4H1_9EURO</name>
<feature type="transmembrane region" description="Helical" evidence="8">
    <location>
        <begin position="616"/>
        <end position="641"/>
    </location>
</feature>
<evidence type="ECO:0000256" key="8">
    <source>
        <dbReference type="SAM" id="Phobius"/>
    </source>
</evidence>
<proteinExistence type="predicted"/>
<feature type="compositionally biased region" description="Polar residues" evidence="7">
    <location>
        <begin position="35"/>
        <end position="65"/>
    </location>
</feature>
<evidence type="ECO:0000256" key="6">
    <source>
        <dbReference type="ARBA" id="ARBA00023136"/>
    </source>
</evidence>
<protein>
    <recommendedName>
        <fullName evidence="11">Glycosyltransferase 2-like domain-containing protein</fullName>
    </recommendedName>
</protein>
<dbReference type="Proteomes" id="UP000054266">
    <property type="component" value="Unassembled WGS sequence"/>
</dbReference>
<evidence type="ECO:0000256" key="2">
    <source>
        <dbReference type="ARBA" id="ARBA00022676"/>
    </source>
</evidence>
<keyword evidence="2" id="KW-0328">Glycosyltransferase</keyword>
<dbReference type="GO" id="GO:0016020">
    <property type="term" value="C:membrane"/>
    <property type="evidence" value="ECO:0007669"/>
    <property type="project" value="UniProtKB-SubCell"/>
</dbReference>
<gene>
    <name evidence="9" type="ORF">PV04_01801</name>
</gene>
<dbReference type="PANTHER" id="PTHR43867">
    <property type="entry name" value="CELLULOSE SYNTHASE CATALYTIC SUBUNIT A [UDP-FORMING]"/>
    <property type="match status" value="1"/>
</dbReference>
<keyword evidence="6 8" id="KW-0472">Membrane</keyword>